<dbReference type="InterPro" id="IPR018060">
    <property type="entry name" value="HTH_AraC"/>
</dbReference>
<dbReference type="PROSITE" id="PS01124">
    <property type="entry name" value="HTH_ARAC_FAMILY_2"/>
    <property type="match status" value="1"/>
</dbReference>
<dbReference type="PRINTS" id="PR00032">
    <property type="entry name" value="HTHARAC"/>
</dbReference>
<dbReference type="Pfam" id="PF12833">
    <property type="entry name" value="HTH_18"/>
    <property type="match status" value="1"/>
</dbReference>
<evidence type="ECO:0000256" key="1">
    <source>
        <dbReference type="ARBA" id="ARBA00023015"/>
    </source>
</evidence>
<keyword evidence="3" id="KW-0804">Transcription</keyword>
<dbReference type="InterPro" id="IPR050204">
    <property type="entry name" value="AraC_XylS_family_regulators"/>
</dbReference>
<dbReference type="PANTHER" id="PTHR46796:SF6">
    <property type="entry name" value="ARAC SUBFAMILY"/>
    <property type="match status" value="1"/>
</dbReference>
<keyword evidence="1" id="KW-0805">Transcription regulation</keyword>
<feature type="domain" description="HTH araC/xylS-type" evidence="4">
    <location>
        <begin position="171"/>
        <end position="269"/>
    </location>
</feature>
<evidence type="ECO:0000259" key="4">
    <source>
        <dbReference type="PROSITE" id="PS01124"/>
    </source>
</evidence>
<keyword evidence="6" id="KW-1185">Reference proteome</keyword>
<dbReference type="Proteomes" id="UP001169027">
    <property type="component" value="Unassembled WGS sequence"/>
</dbReference>
<sequence>MERRVIVANRYAPAHEFLNPGTPDLMVMAVPQFRVTEALFNLGTGWRDHFCSEPQPLHVLPPDTPYAWRVNGKSLTVMFAFPMTDVYAILKELDAPDPMSSLWAVMDRGFIDPMVYEIIMRLWMRTKAQEPCSTLLLQSYQVAILSALTGRGGARSADSKVRTGLSTNKLNAVLDLIEARLGDDLGLPELAGLCEMSRFHFVRLFRQSTGYTPYHYLLLRRLEKARVLLISSTMPVAEVALEAGFGDAGHFSRTFARHMGTSPQRFRASVR</sequence>
<keyword evidence="2" id="KW-0238">DNA-binding</keyword>
<dbReference type="EMBL" id="JAUKVY010000020">
    <property type="protein sequence ID" value="MDO1535444.1"/>
    <property type="molecule type" value="Genomic_DNA"/>
</dbReference>
<dbReference type="SUPFAM" id="SSF46689">
    <property type="entry name" value="Homeodomain-like"/>
    <property type="match status" value="2"/>
</dbReference>
<gene>
    <name evidence="5" type="ORF">Q2T77_24470</name>
</gene>
<dbReference type="InterPro" id="IPR018062">
    <property type="entry name" value="HTH_AraC-typ_CS"/>
</dbReference>
<dbReference type="PROSITE" id="PS00041">
    <property type="entry name" value="HTH_ARAC_FAMILY_1"/>
    <property type="match status" value="1"/>
</dbReference>
<reference evidence="5" key="1">
    <citation type="submission" date="2023-06" db="EMBL/GenBank/DDBJ databases">
        <authorList>
            <person name="Jiang Y."/>
            <person name="Liu Q."/>
        </authorList>
    </citation>
    <scope>NUCLEOTIDE SEQUENCE</scope>
    <source>
        <strain evidence="5">CGMCC 1.12090</strain>
    </source>
</reference>
<name>A0ABT8SAY0_9BURK</name>
<dbReference type="InterPro" id="IPR009057">
    <property type="entry name" value="Homeodomain-like_sf"/>
</dbReference>
<evidence type="ECO:0000256" key="2">
    <source>
        <dbReference type="ARBA" id="ARBA00023125"/>
    </source>
</evidence>
<dbReference type="Gene3D" id="1.10.10.60">
    <property type="entry name" value="Homeodomain-like"/>
    <property type="match status" value="2"/>
</dbReference>
<evidence type="ECO:0000256" key="3">
    <source>
        <dbReference type="ARBA" id="ARBA00023163"/>
    </source>
</evidence>
<dbReference type="InterPro" id="IPR020449">
    <property type="entry name" value="Tscrpt_reg_AraC-type_HTH"/>
</dbReference>
<proteinExistence type="predicted"/>
<dbReference type="SMART" id="SM00342">
    <property type="entry name" value="HTH_ARAC"/>
    <property type="match status" value="1"/>
</dbReference>
<protein>
    <submittedName>
        <fullName evidence="5">AraC family transcriptional regulator</fullName>
    </submittedName>
</protein>
<comment type="caution">
    <text evidence="5">The sequence shown here is derived from an EMBL/GenBank/DDBJ whole genome shotgun (WGS) entry which is preliminary data.</text>
</comment>
<dbReference type="RefSeq" id="WP_301813125.1">
    <property type="nucleotide sequence ID" value="NZ_JAUJZH010000020.1"/>
</dbReference>
<evidence type="ECO:0000313" key="6">
    <source>
        <dbReference type="Proteomes" id="UP001169027"/>
    </source>
</evidence>
<organism evidence="5 6">
    <name type="scientific">Variovorax ginsengisoli</name>
    <dbReference type="NCBI Taxonomy" id="363844"/>
    <lineage>
        <taxon>Bacteria</taxon>
        <taxon>Pseudomonadati</taxon>
        <taxon>Pseudomonadota</taxon>
        <taxon>Betaproteobacteria</taxon>
        <taxon>Burkholderiales</taxon>
        <taxon>Comamonadaceae</taxon>
        <taxon>Variovorax</taxon>
    </lineage>
</organism>
<dbReference type="PANTHER" id="PTHR46796">
    <property type="entry name" value="HTH-TYPE TRANSCRIPTIONAL ACTIVATOR RHAS-RELATED"/>
    <property type="match status" value="1"/>
</dbReference>
<evidence type="ECO:0000313" key="5">
    <source>
        <dbReference type="EMBL" id="MDO1535444.1"/>
    </source>
</evidence>
<accession>A0ABT8SAY0</accession>